<dbReference type="EMBL" id="CAFABF010000062">
    <property type="protein sequence ID" value="CAB4831292.1"/>
    <property type="molecule type" value="Genomic_DNA"/>
</dbReference>
<dbReference type="Pfam" id="PF01925">
    <property type="entry name" value="TauE"/>
    <property type="match status" value="1"/>
</dbReference>
<accession>A0A6J7AEK2</accession>
<dbReference type="PANTHER" id="PTHR43701:SF2">
    <property type="entry name" value="MEMBRANE TRANSPORTER PROTEIN YJNA-RELATED"/>
    <property type="match status" value="1"/>
</dbReference>
<sequence length="248" mass="26256">MEILGALASGVFIGSVLGFVGAGGAMLAVPILIYFFDYSAINATTASIAVVIAAATSGLIPKFKSKDVLIKEAITISTIGAVANVGFSTNVHKFNDQFIKSGFALVLIVAATLMLVKPVVGSEKKVPFHWLFITSIIIGTMTGLFGIGGGFLAIPILVLFFKNSPAKAAGTSLLIIVINFTIAFISRHAIWSQVNWKIPIVMALSAVVIARLASMKAATVNALVLKRAFVYLLFAISVFTLFQTWIIS</sequence>
<evidence type="ECO:0000256" key="3">
    <source>
        <dbReference type="ARBA" id="ARBA00022989"/>
    </source>
</evidence>
<name>A0A6J7AEK2_9ZZZZ</name>
<dbReference type="InterPro" id="IPR051598">
    <property type="entry name" value="TSUP/Inactive_protease-like"/>
</dbReference>
<feature type="transmembrane region" description="Helical" evidence="5">
    <location>
        <begin position="228"/>
        <end position="247"/>
    </location>
</feature>
<evidence type="ECO:0000256" key="1">
    <source>
        <dbReference type="ARBA" id="ARBA00004141"/>
    </source>
</evidence>
<feature type="transmembrane region" description="Helical" evidence="5">
    <location>
        <begin position="41"/>
        <end position="61"/>
    </location>
</feature>
<feature type="transmembrane region" description="Helical" evidence="5">
    <location>
        <begin position="12"/>
        <end position="35"/>
    </location>
</feature>
<dbReference type="AlphaFoldDB" id="A0A6J7AEK2"/>
<reference evidence="6" key="1">
    <citation type="submission" date="2020-05" db="EMBL/GenBank/DDBJ databases">
        <authorList>
            <person name="Chiriac C."/>
            <person name="Salcher M."/>
            <person name="Ghai R."/>
            <person name="Kavagutti S V."/>
        </authorList>
    </citation>
    <scope>NUCLEOTIDE SEQUENCE</scope>
</reference>
<dbReference type="InterPro" id="IPR002781">
    <property type="entry name" value="TM_pro_TauE-like"/>
</dbReference>
<proteinExistence type="predicted"/>
<evidence type="ECO:0000256" key="5">
    <source>
        <dbReference type="SAM" id="Phobius"/>
    </source>
</evidence>
<keyword evidence="3 5" id="KW-1133">Transmembrane helix</keyword>
<feature type="transmembrane region" description="Helical" evidence="5">
    <location>
        <begin position="173"/>
        <end position="190"/>
    </location>
</feature>
<keyword evidence="2 5" id="KW-0812">Transmembrane</keyword>
<dbReference type="PANTHER" id="PTHR43701">
    <property type="entry name" value="MEMBRANE TRANSPORTER PROTEIN MJ0441-RELATED"/>
    <property type="match status" value="1"/>
</dbReference>
<keyword evidence="4 5" id="KW-0472">Membrane</keyword>
<gene>
    <name evidence="6" type="ORF">UFOPK3167_01045</name>
</gene>
<feature type="transmembrane region" description="Helical" evidence="5">
    <location>
        <begin position="128"/>
        <end position="161"/>
    </location>
</feature>
<dbReference type="GO" id="GO:0016020">
    <property type="term" value="C:membrane"/>
    <property type="evidence" value="ECO:0007669"/>
    <property type="project" value="UniProtKB-SubCell"/>
</dbReference>
<protein>
    <submittedName>
        <fullName evidence="6">Unannotated protein</fullName>
    </submittedName>
</protein>
<evidence type="ECO:0000313" key="6">
    <source>
        <dbReference type="EMBL" id="CAB4831292.1"/>
    </source>
</evidence>
<comment type="subcellular location">
    <subcellularLocation>
        <location evidence="1">Membrane</location>
        <topology evidence="1">Multi-pass membrane protein</topology>
    </subcellularLocation>
</comment>
<feature type="transmembrane region" description="Helical" evidence="5">
    <location>
        <begin position="196"/>
        <end position="216"/>
    </location>
</feature>
<organism evidence="6">
    <name type="scientific">freshwater metagenome</name>
    <dbReference type="NCBI Taxonomy" id="449393"/>
    <lineage>
        <taxon>unclassified sequences</taxon>
        <taxon>metagenomes</taxon>
        <taxon>ecological metagenomes</taxon>
    </lineage>
</organism>
<evidence type="ECO:0000256" key="4">
    <source>
        <dbReference type="ARBA" id="ARBA00023136"/>
    </source>
</evidence>
<evidence type="ECO:0000256" key="2">
    <source>
        <dbReference type="ARBA" id="ARBA00022692"/>
    </source>
</evidence>
<feature type="transmembrane region" description="Helical" evidence="5">
    <location>
        <begin position="98"/>
        <end position="116"/>
    </location>
</feature>